<dbReference type="VEuPathDB" id="TriTrypDB:C3747_56g17"/>
<dbReference type="VEuPathDB" id="TriTrypDB:TcCLB.508879.180"/>
<gene>
    <name evidence="1" type="ORF">C3747_56g17</name>
</gene>
<organism evidence="1 2">
    <name type="scientific">Trypanosoma cruzi</name>
    <dbReference type="NCBI Taxonomy" id="5693"/>
    <lineage>
        <taxon>Eukaryota</taxon>
        <taxon>Discoba</taxon>
        <taxon>Euglenozoa</taxon>
        <taxon>Kinetoplastea</taxon>
        <taxon>Metakinetoplastina</taxon>
        <taxon>Trypanosomatida</taxon>
        <taxon>Trypanosomatidae</taxon>
        <taxon>Trypanosoma</taxon>
        <taxon>Schizotrypanum</taxon>
    </lineage>
</organism>
<dbReference type="VEuPathDB" id="TriTrypDB:TCSYLVIO_002299"/>
<dbReference type="AlphaFoldDB" id="A0A2V2WZ61"/>
<dbReference type="VEuPathDB" id="TriTrypDB:Tc_MARK_1020"/>
<dbReference type="VEuPathDB" id="TriTrypDB:ECC02_004654"/>
<dbReference type="OrthoDB" id="252566at2759"/>
<evidence type="ECO:0000313" key="1">
    <source>
        <dbReference type="EMBL" id="PWV11784.1"/>
    </source>
</evidence>
<dbReference type="EMBL" id="PRFC01000056">
    <property type="protein sequence ID" value="PWV11784.1"/>
    <property type="molecule type" value="Genomic_DNA"/>
</dbReference>
<accession>A0A2V2WZ61</accession>
<dbReference type="Proteomes" id="UP000246078">
    <property type="component" value="Unassembled WGS sequence"/>
</dbReference>
<dbReference type="OMA" id="RRRISHC"/>
<dbReference type="VEuPathDB" id="TriTrypDB:C4B63_8g51"/>
<comment type="caution">
    <text evidence="1">The sequence shown here is derived from an EMBL/GenBank/DDBJ whole genome shotgun (WGS) entry which is preliminary data.</text>
</comment>
<dbReference type="VEuPathDB" id="TriTrypDB:TcCL_ESM07390"/>
<dbReference type="VEuPathDB" id="TriTrypDB:TCDM_01257"/>
<dbReference type="VEuPathDB" id="TriTrypDB:TcG_03124"/>
<reference evidence="1 2" key="1">
    <citation type="journal article" date="2018" name="Microb. Genom.">
        <title>Expanding an expanded genome: long-read sequencing of Trypanosoma cruzi.</title>
        <authorList>
            <person name="Berna L."/>
            <person name="Rodriguez M."/>
            <person name="Chiribao M.L."/>
            <person name="Parodi-Talice A."/>
            <person name="Pita S."/>
            <person name="Rijo G."/>
            <person name="Alvarez-Valin F."/>
            <person name="Robello C."/>
        </authorList>
    </citation>
    <scope>NUCLEOTIDE SEQUENCE [LARGE SCALE GENOMIC DNA]</scope>
    <source>
        <strain evidence="1 2">TCC</strain>
    </source>
</reference>
<dbReference type="VEuPathDB" id="TriTrypDB:BCY84_13446"/>
<proteinExistence type="predicted"/>
<protein>
    <submittedName>
        <fullName evidence="1">Uncharacterized protein</fullName>
    </submittedName>
</protein>
<name>A0A2V2WZ61_TRYCR</name>
<dbReference type="VEuPathDB" id="TriTrypDB:TcBrA4_0106300"/>
<evidence type="ECO:0000313" key="2">
    <source>
        <dbReference type="Proteomes" id="UP000246078"/>
    </source>
</evidence>
<dbReference type="VEuPathDB" id="TriTrypDB:TCDM_01258"/>
<sequence length="513" mass="57144">MWRRTCLFLFSSGFRRQSQNVVRHTCLFRAQYGISVRLSEGAPLRLLSTSTSVPVWQCLVESIQELAEKADDVESWWRFCRLWRMHFPQAAADALPLLLEKELLVHGEQNETGKQEKESNIMERVPRDLQCLPVFLQALCTAVQLGETRLQLSFPTTRDDASTEGNAMLVSVLAELRAVVFYLAQERLTHTLYAVHDRLAETTHAKNENSRKDIVLNAVSSSSRDGERVGQMGVRLTPEELQQALVLADASAAVLSIGPPVTLLPSLYRLLLPALGACEQLENHRLGALAIAVARSADFDDPNGDKDNFLLTTTTAVDCPSSGDLRPIMTCYTVLSHLHAVARALEVRMRESMQRFKSKGMNPAGTSIRQAQLRLLSLKERKELEKQRELESESVVSDAAGTKLLETVGIVCSALAARRYTDDRFWKAVTDYTVASLQTSVNSFPTSTSYPHLLEVVRDILFALDHVHHKAYFDCVMSLLVKLHLLQEPIPPPSAVRNAMKAVKGQTAATLGR</sequence>
<dbReference type="VEuPathDB" id="TriTrypDB:TcCLB.506135.100"/>